<dbReference type="HOGENOM" id="CLU_042647_0_0_11"/>
<dbReference type="InterPro" id="IPR024498">
    <property type="entry name" value="DUF2786"/>
</dbReference>
<name>A0A0F6WR78_9CORY</name>
<gene>
    <name evidence="2" type="ORF">YH66_10780</name>
</gene>
<dbReference type="EMBL" id="CP011309">
    <property type="protein sequence ID" value="AKF28005.1"/>
    <property type="molecule type" value="Genomic_DNA"/>
</dbReference>
<evidence type="ECO:0000313" key="2">
    <source>
        <dbReference type="EMBL" id="AKF28005.1"/>
    </source>
</evidence>
<evidence type="ECO:0000259" key="1">
    <source>
        <dbReference type="Pfam" id="PF10979"/>
    </source>
</evidence>
<proteinExistence type="predicted"/>
<dbReference type="RefSeq" id="WP_003859611.1">
    <property type="nucleotide sequence ID" value="NZ_CP011309.1"/>
</dbReference>
<reference evidence="2 3" key="1">
    <citation type="submission" date="2015-04" db="EMBL/GenBank/DDBJ databases">
        <title>Complete Genome Sequence of Brevibacterium flavum ATCC 15168.</title>
        <authorList>
            <person name="Ahn J."/>
            <person name="Park G."/>
            <person name="Jeon W."/>
            <person name="Jang Y."/>
            <person name="Jang M."/>
            <person name="Lee H."/>
            <person name="Lee H."/>
        </authorList>
    </citation>
    <scope>NUCLEOTIDE SEQUENCE [LARGE SCALE GENOMIC DNA]</scope>
    <source>
        <strain evidence="2 3">ATCC 15168</strain>
    </source>
</reference>
<protein>
    <recommendedName>
        <fullName evidence="1">DUF2786 domain-containing protein</fullName>
    </recommendedName>
</protein>
<dbReference type="AlphaFoldDB" id="A0A0F6WR78"/>
<dbReference type="Proteomes" id="UP000034037">
    <property type="component" value="Chromosome"/>
</dbReference>
<keyword evidence="3" id="KW-1185">Reference proteome</keyword>
<sequence length="368" mass="41353">MTLSHFSDNVTDAQDSYRQLLEESIISHLGFCALRGWTPADLRHEFSADIDPFLFHALPEIAYSCSDEMYTLWVNGTRAAETNHLPVMTLEKILTELPKLSTLPDWAMLAELHALDNQDTSPMTPAQAKAHHRITALLKKAESTNFEEEAEALILKAETLRQQYRIESLLINSYDQDVQARSSTIRASRVYLEAPWIRHQYKLLNAIARVHSSEALLITKSGICTLFGEQDDVAHIIDLFNSLNRQRAHFMKTSAGARIAQLNGETSSYRRSFMISYASQISRLLISAKEDAFNELAGQAPLAHSAIVPVLENRSVRSKEALKETFPNMRTMTFKSTNRRGTIDGFNAANESHLGGESASLEDSTFMF</sequence>
<evidence type="ECO:0000313" key="3">
    <source>
        <dbReference type="Proteomes" id="UP000034037"/>
    </source>
</evidence>
<feature type="domain" description="DUF2786" evidence="1">
    <location>
        <begin position="129"/>
        <end position="167"/>
    </location>
</feature>
<accession>A0A0F6WR78</accession>
<organism evidence="2 3">
    <name type="scientific">[Brevibacterium] flavum</name>
    <dbReference type="NCBI Taxonomy" id="92706"/>
    <lineage>
        <taxon>Bacteria</taxon>
        <taxon>Bacillati</taxon>
        <taxon>Actinomycetota</taxon>
        <taxon>Actinomycetes</taxon>
        <taxon>Mycobacteriales</taxon>
        <taxon>Corynebacteriaceae</taxon>
        <taxon>Corynebacterium</taxon>
    </lineage>
</organism>
<dbReference type="PATRIC" id="fig|92706.3.peg.2264"/>
<dbReference type="Pfam" id="PF10979">
    <property type="entry name" value="DUF2786"/>
    <property type="match status" value="1"/>
</dbReference>